<reference evidence="2" key="1">
    <citation type="submission" date="2022-10" db="EMBL/GenBank/DDBJ databases">
        <title>Tapping the CABI collections for fungal endophytes: first genome assemblies for Collariella, Neodidymelliopsis, Ascochyta clinopodiicola, Didymella pomorum, Didymosphaeria variabile, Neocosmospora piperis and Neocucurbitaria cava.</title>
        <authorList>
            <person name="Hill R."/>
        </authorList>
    </citation>
    <scope>NUCLEOTIDE SEQUENCE</scope>
    <source>
        <strain evidence="2">IMI 356814</strain>
    </source>
</reference>
<evidence type="ECO:0000313" key="2">
    <source>
        <dbReference type="EMBL" id="KAJ4370683.1"/>
    </source>
</evidence>
<evidence type="ECO:0000256" key="1">
    <source>
        <dbReference type="SAM" id="MobiDB-lite"/>
    </source>
</evidence>
<feature type="compositionally biased region" description="Low complexity" evidence="1">
    <location>
        <begin position="48"/>
        <end position="62"/>
    </location>
</feature>
<gene>
    <name evidence="2" type="ORF">N0V83_005204</name>
</gene>
<sequence length="237" mass="25987">MQIAPGSAYGSPQSLINRRLGGVQAYQIPQRRDSYGSQAAMPSPDPPSRLSLSSSLPSPMMLDPPWNPTTPLVTAISDSCTVQEHAFRQGQHEQHNTCDGVPMNPYADNFNDVWARYYQLGKAYGGQPADDPTTPSSPSNPGWVWPVFINPYTQNLESPDGHVDLVSARKVCEIGLDCMAAMVRGASKREGDWQNMVIDMPAPCRHALAYFPDLVGRYERLKKDGHEAVKGGRPAGY</sequence>
<accession>A0A9W8Y8I6</accession>
<proteinExistence type="predicted"/>
<organism evidence="2 3">
    <name type="scientific">Neocucurbitaria cava</name>
    <dbReference type="NCBI Taxonomy" id="798079"/>
    <lineage>
        <taxon>Eukaryota</taxon>
        <taxon>Fungi</taxon>
        <taxon>Dikarya</taxon>
        <taxon>Ascomycota</taxon>
        <taxon>Pezizomycotina</taxon>
        <taxon>Dothideomycetes</taxon>
        <taxon>Pleosporomycetidae</taxon>
        <taxon>Pleosporales</taxon>
        <taxon>Pleosporineae</taxon>
        <taxon>Cucurbitariaceae</taxon>
        <taxon>Neocucurbitaria</taxon>
    </lineage>
</organism>
<keyword evidence="3" id="KW-1185">Reference proteome</keyword>
<dbReference type="EMBL" id="JAPEUY010000008">
    <property type="protein sequence ID" value="KAJ4370683.1"/>
    <property type="molecule type" value="Genomic_DNA"/>
</dbReference>
<feature type="region of interest" description="Disordered" evidence="1">
    <location>
        <begin position="30"/>
        <end position="62"/>
    </location>
</feature>
<name>A0A9W8Y8I6_9PLEO</name>
<protein>
    <submittedName>
        <fullName evidence="2">Uncharacterized protein</fullName>
    </submittedName>
</protein>
<comment type="caution">
    <text evidence="2">The sequence shown here is derived from an EMBL/GenBank/DDBJ whole genome shotgun (WGS) entry which is preliminary data.</text>
</comment>
<dbReference type="OrthoDB" id="3795337at2759"/>
<dbReference type="AlphaFoldDB" id="A0A9W8Y8I6"/>
<evidence type="ECO:0000313" key="3">
    <source>
        <dbReference type="Proteomes" id="UP001140560"/>
    </source>
</evidence>
<dbReference type="Proteomes" id="UP001140560">
    <property type="component" value="Unassembled WGS sequence"/>
</dbReference>